<proteinExistence type="predicted"/>
<dbReference type="EMBL" id="JBJURJ010000024">
    <property type="protein sequence ID" value="MFM9331979.1"/>
    <property type="molecule type" value="Genomic_DNA"/>
</dbReference>
<sequence>MDKEGVTQEELRMLLSGAPEKAASTPSSAAASVPFSSRLTRTRVRNKKRWWNLFR</sequence>
<evidence type="ECO:0000313" key="2">
    <source>
        <dbReference type="Proteomes" id="UP001631969"/>
    </source>
</evidence>
<evidence type="ECO:0000313" key="1">
    <source>
        <dbReference type="EMBL" id="MFM9331979.1"/>
    </source>
</evidence>
<protein>
    <submittedName>
        <fullName evidence="1">Uncharacterized protein</fullName>
    </submittedName>
</protein>
<gene>
    <name evidence="1" type="ORF">ACI1P1_27145</name>
</gene>
<dbReference type="Proteomes" id="UP001631969">
    <property type="component" value="Unassembled WGS sequence"/>
</dbReference>
<comment type="caution">
    <text evidence="1">The sequence shown here is derived from an EMBL/GenBank/DDBJ whole genome shotgun (WGS) entry which is preliminary data.</text>
</comment>
<name>A0ACC7P8P9_9BACL</name>
<keyword evidence="2" id="KW-1185">Reference proteome</keyword>
<organism evidence="1 2">
    <name type="scientific">Paenibacillus mesotrionivorans</name>
    <dbReference type="NCBI Taxonomy" id="3160968"/>
    <lineage>
        <taxon>Bacteria</taxon>
        <taxon>Bacillati</taxon>
        <taxon>Bacillota</taxon>
        <taxon>Bacilli</taxon>
        <taxon>Bacillales</taxon>
        <taxon>Paenibacillaceae</taxon>
        <taxon>Paenibacillus</taxon>
    </lineage>
</organism>
<reference evidence="1" key="1">
    <citation type="submission" date="2024-12" db="EMBL/GenBank/DDBJ databases">
        <authorList>
            <person name="Wu N."/>
        </authorList>
    </citation>
    <scope>NUCLEOTIDE SEQUENCE</scope>
    <source>
        <strain evidence="1">P15</strain>
    </source>
</reference>
<accession>A0ACC7P8P9</accession>